<organism evidence="6 7">
    <name type="scientific">Fomitopsis schrenkii</name>
    <name type="common">Brown rot fungus</name>
    <dbReference type="NCBI Taxonomy" id="2126942"/>
    <lineage>
        <taxon>Eukaryota</taxon>
        <taxon>Fungi</taxon>
        <taxon>Dikarya</taxon>
        <taxon>Basidiomycota</taxon>
        <taxon>Agaricomycotina</taxon>
        <taxon>Agaricomycetes</taxon>
        <taxon>Polyporales</taxon>
        <taxon>Fomitopsis</taxon>
    </lineage>
</organism>
<sequence>MSLTNHRLTSTAWPSDVPYELQPHGQTVLFFVLSPDTGGDTGFTSQVAALECLSPQSIVFLHSLALTCDSNCYLQTATFLCRSTPLPRRSSHRYLQRHTICGLVPRDANRNRVLHRPFPACSVLLWGPPGCGKTVLAKAVANESRANFINVKGPGLLNKHVGESERAVRQVFSRARASAPCVIFFDELDALVSRRDDLLSESSARVVNTLLTELDGLDARRAVYVIAATMPQYDPVSGDLERKGVPLTYESAMALFDEALANPNWPQDDSAPPLKVLPETATTASQVENQVVTGSRCGEKRREALDHPNPLSLPAHKRTHVYRPPAGELNECSRI</sequence>
<evidence type="ECO:0000256" key="2">
    <source>
        <dbReference type="ARBA" id="ARBA00022741"/>
    </source>
</evidence>
<evidence type="ECO:0000313" key="6">
    <source>
        <dbReference type="EMBL" id="EPS93536.1"/>
    </source>
</evidence>
<dbReference type="STRING" id="743788.S8DIV0"/>
<dbReference type="GO" id="GO:0005634">
    <property type="term" value="C:nucleus"/>
    <property type="evidence" value="ECO:0007669"/>
    <property type="project" value="TreeGrafter"/>
</dbReference>
<dbReference type="OrthoDB" id="27435at2759"/>
<evidence type="ECO:0000313" key="7">
    <source>
        <dbReference type="Proteomes" id="UP000015241"/>
    </source>
</evidence>
<evidence type="ECO:0000256" key="4">
    <source>
        <dbReference type="ARBA" id="ARBA00023002"/>
    </source>
</evidence>
<dbReference type="HOGENOM" id="CLU_829086_0_0_1"/>
<dbReference type="InterPro" id="IPR050168">
    <property type="entry name" value="AAA_ATPase_domain"/>
</dbReference>
<dbReference type="GO" id="GO:0005524">
    <property type="term" value="F:ATP binding"/>
    <property type="evidence" value="ECO:0007669"/>
    <property type="project" value="UniProtKB-KW"/>
</dbReference>
<dbReference type="AlphaFoldDB" id="S8DIV0"/>
<proteinExistence type="inferred from homology"/>
<keyword evidence="2" id="KW-0547">Nucleotide-binding</keyword>
<dbReference type="InterPro" id="IPR003959">
    <property type="entry name" value="ATPase_AAA_core"/>
</dbReference>
<dbReference type="InterPro" id="IPR003593">
    <property type="entry name" value="AAA+_ATPase"/>
</dbReference>
<keyword evidence="4" id="KW-0560">Oxidoreductase</keyword>
<dbReference type="GO" id="GO:0042254">
    <property type="term" value="P:ribosome biogenesis"/>
    <property type="evidence" value="ECO:0007669"/>
    <property type="project" value="TreeGrafter"/>
</dbReference>
<protein>
    <recommendedName>
        <fullName evidence="5">AAA+ ATPase domain-containing protein</fullName>
    </recommendedName>
</protein>
<reference evidence="6 7" key="1">
    <citation type="journal article" date="2012" name="Science">
        <title>The Paleozoic origin of enzymatic lignin decomposition reconstructed from 31 fungal genomes.</title>
        <authorList>
            <person name="Floudas D."/>
            <person name="Binder M."/>
            <person name="Riley R."/>
            <person name="Barry K."/>
            <person name="Blanchette R.A."/>
            <person name="Henrissat B."/>
            <person name="Martinez A.T."/>
            <person name="Otillar R."/>
            <person name="Spatafora J.W."/>
            <person name="Yadav J.S."/>
            <person name="Aerts A."/>
            <person name="Benoit I."/>
            <person name="Boyd A."/>
            <person name="Carlson A."/>
            <person name="Copeland A."/>
            <person name="Coutinho P.M."/>
            <person name="de Vries R.P."/>
            <person name="Ferreira P."/>
            <person name="Findley K."/>
            <person name="Foster B."/>
            <person name="Gaskell J."/>
            <person name="Glotzer D."/>
            <person name="Gorecki P."/>
            <person name="Heitman J."/>
            <person name="Hesse C."/>
            <person name="Hori C."/>
            <person name="Igarashi K."/>
            <person name="Jurgens J.A."/>
            <person name="Kallen N."/>
            <person name="Kersten P."/>
            <person name="Kohler A."/>
            <person name="Kuees U."/>
            <person name="Kumar T.K.A."/>
            <person name="Kuo A."/>
            <person name="LaButti K."/>
            <person name="Larrondo L.F."/>
            <person name="Lindquist E."/>
            <person name="Ling A."/>
            <person name="Lombard V."/>
            <person name="Lucas S."/>
            <person name="Lundell T."/>
            <person name="Martin R."/>
            <person name="McLaughlin D.J."/>
            <person name="Morgenstern I."/>
            <person name="Morin E."/>
            <person name="Murat C."/>
            <person name="Nagy L.G."/>
            <person name="Nolan M."/>
            <person name="Ohm R.A."/>
            <person name="Patyshakuliyeva A."/>
            <person name="Rokas A."/>
            <person name="Ruiz-Duenas F.J."/>
            <person name="Sabat G."/>
            <person name="Salamov A."/>
            <person name="Samejima M."/>
            <person name="Schmutz J."/>
            <person name="Slot J.C."/>
            <person name="St John F."/>
            <person name="Stenlid J."/>
            <person name="Sun H."/>
            <person name="Sun S."/>
            <person name="Syed K."/>
            <person name="Tsang A."/>
            <person name="Wiebenga A."/>
            <person name="Young D."/>
            <person name="Pisabarro A."/>
            <person name="Eastwood D.C."/>
            <person name="Martin F."/>
            <person name="Cullen D."/>
            <person name="Grigoriev I.V."/>
            <person name="Hibbett D.S."/>
        </authorList>
    </citation>
    <scope>NUCLEOTIDE SEQUENCE</scope>
    <source>
        <strain evidence="7">FP-58527</strain>
    </source>
</reference>
<evidence type="ECO:0000256" key="3">
    <source>
        <dbReference type="ARBA" id="ARBA00022840"/>
    </source>
</evidence>
<evidence type="ECO:0000259" key="5">
    <source>
        <dbReference type="SMART" id="SM00382"/>
    </source>
</evidence>
<dbReference type="Pfam" id="PF00004">
    <property type="entry name" value="AAA"/>
    <property type="match status" value="1"/>
</dbReference>
<dbReference type="GO" id="GO:1990275">
    <property type="term" value="F:preribosome binding"/>
    <property type="evidence" value="ECO:0007669"/>
    <property type="project" value="TreeGrafter"/>
</dbReference>
<dbReference type="SMART" id="SM00382">
    <property type="entry name" value="AAA"/>
    <property type="match status" value="1"/>
</dbReference>
<accession>S8DIV0</accession>
<name>S8DIV0_FOMSC</name>
<dbReference type="EMBL" id="KE504270">
    <property type="protein sequence ID" value="EPS93536.1"/>
    <property type="molecule type" value="Genomic_DNA"/>
</dbReference>
<dbReference type="GO" id="GO:0016491">
    <property type="term" value="F:oxidoreductase activity"/>
    <property type="evidence" value="ECO:0007669"/>
    <property type="project" value="UniProtKB-KW"/>
</dbReference>
<dbReference type="InterPro" id="IPR042098">
    <property type="entry name" value="TauD-like_sf"/>
</dbReference>
<dbReference type="InParanoid" id="S8DIV0"/>
<dbReference type="PANTHER" id="PTHR23077">
    <property type="entry name" value="AAA-FAMILY ATPASE"/>
    <property type="match status" value="1"/>
</dbReference>
<gene>
    <name evidence="6" type="ORF">FOMPIDRAFT_1055896</name>
</gene>
<dbReference type="PANTHER" id="PTHR23077:SF171">
    <property type="entry name" value="NUCLEAR VALOSIN-CONTAINING PROTEIN-LIKE"/>
    <property type="match status" value="1"/>
</dbReference>
<comment type="similarity">
    <text evidence="1">Belongs to the AAA ATPase family.</text>
</comment>
<evidence type="ECO:0000256" key="1">
    <source>
        <dbReference type="ARBA" id="ARBA00006914"/>
    </source>
</evidence>
<feature type="domain" description="AAA+ ATPase" evidence="5">
    <location>
        <begin position="119"/>
        <end position="257"/>
    </location>
</feature>
<keyword evidence="3" id="KW-0067">ATP-binding</keyword>
<keyword evidence="7" id="KW-1185">Reference proteome</keyword>
<dbReference type="SUPFAM" id="SSF51197">
    <property type="entry name" value="Clavaminate synthase-like"/>
    <property type="match status" value="1"/>
</dbReference>
<dbReference type="Gene3D" id="3.60.130.10">
    <property type="entry name" value="Clavaminate synthase-like"/>
    <property type="match status" value="1"/>
</dbReference>
<dbReference type="SUPFAM" id="SSF52540">
    <property type="entry name" value="P-loop containing nucleoside triphosphate hydrolases"/>
    <property type="match status" value="1"/>
</dbReference>
<dbReference type="GO" id="GO:0016887">
    <property type="term" value="F:ATP hydrolysis activity"/>
    <property type="evidence" value="ECO:0007669"/>
    <property type="project" value="InterPro"/>
</dbReference>
<dbReference type="eggNOG" id="KOG0733">
    <property type="taxonomic scope" value="Eukaryota"/>
</dbReference>
<dbReference type="Proteomes" id="UP000015241">
    <property type="component" value="Unassembled WGS sequence"/>
</dbReference>
<dbReference type="InterPro" id="IPR027417">
    <property type="entry name" value="P-loop_NTPase"/>
</dbReference>
<dbReference type="Gene3D" id="3.40.50.300">
    <property type="entry name" value="P-loop containing nucleotide triphosphate hydrolases"/>
    <property type="match status" value="1"/>
</dbReference>
<dbReference type="GO" id="GO:0003723">
    <property type="term" value="F:RNA binding"/>
    <property type="evidence" value="ECO:0007669"/>
    <property type="project" value="TreeGrafter"/>
</dbReference>